<keyword evidence="2" id="KW-0378">Hydrolase</keyword>
<evidence type="ECO:0000256" key="2">
    <source>
        <dbReference type="ARBA" id="ARBA00022801"/>
    </source>
</evidence>
<dbReference type="Gene3D" id="3.90.1140.10">
    <property type="entry name" value="Cyclic phosphodiesterase"/>
    <property type="match status" value="1"/>
</dbReference>
<dbReference type="EMBL" id="JAAAUY010000309">
    <property type="protein sequence ID" value="KAF9331652.1"/>
    <property type="molecule type" value="Genomic_DNA"/>
</dbReference>
<comment type="caution">
    <text evidence="7">The sequence shown here is derived from an EMBL/GenBank/DDBJ whole genome shotgun (WGS) entry which is preliminary data.</text>
</comment>
<evidence type="ECO:0000256" key="6">
    <source>
        <dbReference type="ARBA" id="ARBA00030030"/>
    </source>
</evidence>
<dbReference type="Proteomes" id="UP000696485">
    <property type="component" value="Unassembled WGS sequence"/>
</dbReference>
<evidence type="ECO:0000313" key="7">
    <source>
        <dbReference type="EMBL" id="KAF9331652.1"/>
    </source>
</evidence>
<sequence>MSLVHYTSSSDEEEDEEKVLYDMTPAKSDAVGKRALDSDESTTAPTNSGTKRYLILRYSVVIKLSEEMFDIVSSFTESARKLVPKTISMLQSIQAARADPKATPIEAKSAEDATELHISLTRPIYLQALHIGRFVADVREAFKGKKRFNVSFAGLQAFSNDDKTRSFLSLRIGSGHSELERLLADMDEIVERYAQPKFYEEPEFHASFAWAVGGDSLTKEVADSVEEAEEELGNDLRQCSVLVRRVAWKTGQKVGSVDMMGE</sequence>
<dbReference type="GO" id="GO:0034477">
    <property type="term" value="P:U6 snRNA 3'-end processing"/>
    <property type="evidence" value="ECO:0007669"/>
    <property type="project" value="InterPro"/>
</dbReference>
<dbReference type="GO" id="GO:0005634">
    <property type="term" value="C:nucleus"/>
    <property type="evidence" value="ECO:0007669"/>
    <property type="project" value="TreeGrafter"/>
</dbReference>
<keyword evidence="1" id="KW-0540">Nuclease</keyword>
<keyword evidence="7" id="KW-0269">Exonuclease</keyword>
<evidence type="ECO:0000256" key="5">
    <source>
        <dbReference type="ARBA" id="ARBA00029543"/>
    </source>
</evidence>
<accession>A0A9P5SNY4</accession>
<gene>
    <name evidence="7" type="primary">USB1</name>
    <name evidence="7" type="ORF">BG006_005485</name>
</gene>
<dbReference type="AlphaFoldDB" id="A0A9P5SNY4"/>
<dbReference type="Pfam" id="PF09749">
    <property type="entry name" value="HVSL"/>
    <property type="match status" value="1"/>
</dbReference>
<name>A0A9P5SNY4_9FUNG</name>
<evidence type="ECO:0000256" key="3">
    <source>
        <dbReference type="ARBA" id="ARBA00023239"/>
    </source>
</evidence>
<dbReference type="PANTHER" id="PTHR13522:SF3">
    <property type="entry name" value="U6 SNRNA PHOSPHODIESTERASE 1"/>
    <property type="match status" value="1"/>
</dbReference>
<keyword evidence="8" id="KW-1185">Reference proteome</keyword>
<dbReference type="GO" id="GO:0016829">
    <property type="term" value="F:lyase activity"/>
    <property type="evidence" value="ECO:0007669"/>
    <property type="project" value="UniProtKB-KW"/>
</dbReference>
<keyword evidence="3" id="KW-0456">Lyase</keyword>
<protein>
    <recommendedName>
        <fullName evidence="5">U6 snRNA phosphodiesterase 1</fullName>
    </recommendedName>
    <alternativeName>
        <fullName evidence="6">3'-5' RNA exonuclease USB1</fullName>
    </alternativeName>
</protein>
<evidence type="ECO:0000256" key="1">
    <source>
        <dbReference type="ARBA" id="ARBA00022722"/>
    </source>
</evidence>
<organism evidence="7 8">
    <name type="scientific">Podila minutissima</name>
    <dbReference type="NCBI Taxonomy" id="64525"/>
    <lineage>
        <taxon>Eukaryota</taxon>
        <taxon>Fungi</taxon>
        <taxon>Fungi incertae sedis</taxon>
        <taxon>Mucoromycota</taxon>
        <taxon>Mortierellomycotina</taxon>
        <taxon>Mortierellomycetes</taxon>
        <taxon>Mortierellales</taxon>
        <taxon>Mortierellaceae</taxon>
        <taxon>Podila</taxon>
    </lineage>
</organism>
<reference evidence="7" key="1">
    <citation type="journal article" date="2020" name="Fungal Divers.">
        <title>Resolving the Mortierellaceae phylogeny through synthesis of multi-gene phylogenetics and phylogenomics.</title>
        <authorList>
            <person name="Vandepol N."/>
            <person name="Liber J."/>
            <person name="Desiro A."/>
            <person name="Na H."/>
            <person name="Kennedy M."/>
            <person name="Barry K."/>
            <person name="Grigoriev I.V."/>
            <person name="Miller A.N."/>
            <person name="O'Donnell K."/>
            <person name="Stajich J.E."/>
            <person name="Bonito G."/>
        </authorList>
    </citation>
    <scope>NUCLEOTIDE SEQUENCE</scope>
    <source>
        <strain evidence="7">NVP1</strain>
    </source>
</reference>
<proteinExistence type="predicted"/>
<dbReference type="GO" id="GO:0000175">
    <property type="term" value="F:3'-5'-RNA exonuclease activity"/>
    <property type="evidence" value="ECO:0007669"/>
    <property type="project" value="TreeGrafter"/>
</dbReference>
<dbReference type="InterPro" id="IPR027521">
    <property type="entry name" value="Usb1"/>
</dbReference>
<dbReference type="PANTHER" id="PTHR13522">
    <property type="entry name" value="U6 SNRNA PHOSPHODIESTERASE 1"/>
    <property type="match status" value="1"/>
</dbReference>
<keyword evidence="4" id="KW-0539">Nucleus</keyword>
<evidence type="ECO:0000256" key="4">
    <source>
        <dbReference type="ARBA" id="ARBA00023242"/>
    </source>
</evidence>
<evidence type="ECO:0000313" key="8">
    <source>
        <dbReference type="Proteomes" id="UP000696485"/>
    </source>
</evidence>